<evidence type="ECO:0000256" key="1">
    <source>
        <dbReference type="ARBA" id="ARBA00001966"/>
    </source>
</evidence>
<dbReference type="SFLD" id="SFLDS00029">
    <property type="entry name" value="Radical_SAM"/>
    <property type="match status" value="1"/>
</dbReference>
<dbReference type="RefSeq" id="WP_114642504.1">
    <property type="nucleotide sequence ID" value="NZ_JAACIO010000010.1"/>
</dbReference>
<gene>
    <name evidence="11" type="primary">yjjW</name>
    <name evidence="11" type="ORF">DYH56_08950</name>
</gene>
<keyword evidence="6" id="KW-0560">Oxidoreductase</keyword>
<comment type="caution">
    <text evidence="11">The sequence shown here is derived from an EMBL/GenBank/DDBJ whole genome shotgun (WGS) entry which is preliminary data.</text>
</comment>
<comment type="cofactor">
    <cofactor evidence="1">
        <name>[4Fe-4S] cluster</name>
        <dbReference type="ChEBI" id="CHEBI:49883"/>
    </cofactor>
</comment>
<keyword evidence="5" id="KW-0479">Metal-binding</keyword>
<evidence type="ECO:0000313" key="12">
    <source>
        <dbReference type="Proteomes" id="UP000263486"/>
    </source>
</evidence>
<dbReference type="Proteomes" id="UP000263486">
    <property type="component" value="Unassembled WGS sequence"/>
</dbReference>
<dbReference type="SFLD" id="SFLDG01066">
    <property type="entry name" value="organic_radical-activating_enz"/>
    <property type="match status" value="1"/>
</dbReference>
<dbReference type="EMBL" id="QUAJ01000014">
    <property type="protein sequence ID" value="REI40946.1"/>
    <property type="molecule type" value="Genomic_DNA"/>
</dbReference>
<name>A0ABX9KGD1_9FUSO</name>
<dbReference type="SFLD" id="SFLDG01118">
    <property type="entry name" value="activating_enzymes__group_2"/>
    <property type="match status" value="1"/>
</dbReference>
<dbReference type="InterPro" id="IPR007197">
    <property type="entry name" value="rSAM"/>
</dbReference>
<reference evidence="11 12" key="1">
    <citation type="submission" date="2018-08" db="EMBL/GenBank/DDBJ databases">
        <title>Draft genome sequence of Psychrilyobacter sp. strain SD5 isolated from Black Sea water.</title>
        <authorList>
            <person name="Yadav S."/>
            <person name="Villanueva L."/>
            <person name="Damste J.S.S."/>
        </authorList>
    </citation>
    <scope>NUCLEOTIDE SEQUENCE [LARGE SCALE GENOMIC DNA]</scope>
    <source>
        <strain evidence="11 12">SD5</strain>
    </source>
</reference>
<dbReference type="Gene3D" id="3.20.20.70">
    <property type="entry name" value="Aldolase class I"/>
    <property type="match status" value="1"/>
</dbReference>
<dbReference type="PROSITE" id="PS51379">
    <property type="entry name" value="4FE4S_FER_2"/>
    <property type="match status" value="2"/>
</dbReference>
<evidence type="ECO:0000259" key="9">
    <source>
        <dbReference type="PROSITE" id="PS51379"/>
    </source>
</evidence>
<dbReference type="PROSITE" id="PS01087">
    <property type="entry name" value="RADICAL_ACTIVATING"/>
    <property type="match status" value="1"/>
</dbReference>
<dbReference type="InterPro" id="IPR040074">
    <property type="entry name" value="BssD/PflA/YjjW"/>
</dbReference>
<sequence length="291" mass="32596">MKRAKINKIIKFSNVDGPGNRMSIFFQGCNYNCLYCHNPETINRCNSCGVCVESCPAGALSMAAGSKVCWDKKTCTECGRCTEICMRDSSPKTMDYSVKELLEEIKKVSGFIRGITVSGGEATLNYEFITGLFKEVKKLGLTTFVDTNGSLDLREDICSEFVRMTDKFMVDMKGWGEKTHRDLTGRDNLLVKKNIEFLGSLDKLYEVRTVVVPGLLDNVETVDRVSRLIGEINSKNQLGDIIYKLIKYRPIGVRKEILEGELLKIESPADEVMERLSKLAGENGVEKVIII</sequence>
<keyword evidence="7" id="KW-0408">Iron</keyword>
<dbReference type="SUPFAM" id="SSF102114">
    <property type="entry name" value="Radical SAM enzymes"/>
    <property type="match status" value="1"/>
</dbReference>
<dbReference type="InterPro" id="IPR012839">
    <property type="entry name" value="Organic_radical_activase"/>
</dbReference>
<evidence type="ECO:0000256" key="5">
    <source>
        <dbReference type="ARBA" id="ARBA00022723"/>
    </source>
</evidence>
<dbReference type="CDD" id="cd01335">
    <property type="entry name" value="Radical_SAM"/>
    <property type="match status" value="1"/>
</dbReference>
<feature type="domain" description="4Fe-4S ferredoxin-type" evidence="9">
    <location>
        <begin position="66"/>
        <end position="95"/>
    </location>
</feature>
<evidence type="ECO:0000256" key="8">
    <source>
        <dbReference type="ARBA" id="ARBA00023014"/>
    </source>
</evidence>
<evidence type="ECO:0000256" key="6">
    <source>
        <dbReference type="ARBA" id="ARBA00023002"/>
    </source>
</evidence>
<dbReference type="Gene3D" id="3.30.70.20">
    <property type="match status" value="1"/>
</dbReference>
<dbReference type="PIRSF" id="PIRSF000371">
    <property type="entry name" value="PFL_act_enz"/>
    <property type="match status" value="1"/>
</dbReference>
<dbReference type="InterPro" id="IPR058240">
    <property type="entry name" value="rSAM_sf"/>
</dbReference>
<dbReference type="SFLD" id="SFLDF00392">
    <property type="entry name" value="YjjI_activase"/>
    <property type="match status" value="1"/>
</dbReference>
<dbReference type="InterPro" id="IPR017896">
    <property type="entry name" value="4Fe4S_Fe-S-bd"/>
</dbReference>
<evidence type="ECO:0000256" key="4">
    <source>
        <dbReference type="ARBA" id="ARBA00022691"/>
    </source>
</evidence>
<dbReference type="SUPFAM" id="SSF54862">
    <property type="entry name" value="4Fe-4S ferredoxins"/>
    <property type="match status" value="1"/>
</dbReference>
<feature type="domain" description="4Fe-4S ferredoxin-type" evidence="9">
    <location>
        <begin position="38"/>
        <end position="65"/>
    </location>
</feature>
<dbReference type="InterPro" id="IPR001989">
    <property type="entry name" value="Radical_activat_CS"/>
</dbReference>
<evidence type="ECO:0000256" key="2">
    <source>
        <dbReference type="ARBA" id="ARBA00009777"/>
    </source>
</evidence>
<dbReference type="InterPro" id="IPR034457">
    <property type="entry name" value="Organic_radical-activating"/>
</dbReference>
<dbReference type="InterPro" id="IPR023912">
    <property type="entry name" value="YjjW_bact"/>
</dbReference>
<accession>A0ABX9KGD1</accession>
<organism evidence="11 12">
    <name type="scientific">Psychrilyobacter piezotolerans</name>
    <dbReference type="NCBI Taxonomy" id="2293438"/>
    <lineage>
        <taxon>Bacteria</taxon>
        <taxon>Fusobacteriati</taxon>
        <taxon>Fusobacteriota</taxon>
        <taxon>Fusobacteriia</taxon>
        <taxon>Fusobacteriales</taxon>
        <taxon>Fusobacteriaceae</taxon>
        <taxon>Psychrilyobacter</taxon>
    </lineage>
</organism>
<comment type="similarity">
    <text evidence="2">Belongs to the organic radical-activating enzymes family.</text>
</comment>
<dbReference type="PANTHER" id="PTHR30352:SF13">
    <property type="entry name" value="GLYCYL-RADICAL ENZYME ACTIVATING ENZYME YJJW-RELATED"/>
    <property type="match status" value="1"/>
</dbReference>
<keyword evidence="4" id="KW-0949">S-adenosyl-L-methionine</keyword>
<evidence type="ECO:0000256" key="7">
    <source>
        <dbReference type="ARBA" id="ARBA00023004"/>
    </source>
</evidence>
<protein>
    <submittedName>
        <fullName evidence="11">YjjW family glycine radical enzyme activase</fullName>
    </submittedName>
</protein>
<keyword evidence="12" id="KW-1185">Reference proteome</keyword>
<dbReference type="Pfam" id="PF00037">
    <property type="entry name" value="Fer4"/>
    <property type="match status" value="1"/>
</dbReference>
<evidence type="ECO:0000313" key="11">
    <source>
        <dbReference type="EMBL" id="REI40946.1"/>
    </source>
</evidence>
<dbReference type="InterPro" id="IPR017900">
    <property type="entry name" value="4Fe4S_Fe_S_CS"/>
</dbReference>
<dbReference type="InterPro" id="IPR013785">
    <property type="entry name" value="Aldolase_TIM"/>
</dbReference>
<dbReference type="Pfam" id="PF04055">
    <property type="entry name" value="Radical_SAM"/>
    <property type="match status" value="1"/>
</dbReference>
<dbReference type="PROSITE" id="PS00198">
    <property type="entry name" value="4FE4S_FER_1"/>
    <property type="match status" value="1"/>
</dbReference>
<evidence type="ECO:0000256" key="3">
    <source>
        <dbReference type="ARBA" id="ARBA00022485"/>
    </source>
</evidence>
<proteinExistence type="inferred from homology"/>
<dbReference type="NCBIfam" id="TIGR04041">
    <property type="entry name" value="activase_YjjW"/>
    <property type="match status" value="1"/>
</dbReference>
<dbReference type="PROSITE" id="PS51918">
    <property type="entry name" value="RADICAL_SAM"/>
    <property type="match status" value="1"/>
</dbReference>
<keyword evidence="3" id="KW-0004">4Fe-4S</keyword>
<feature type="domain" description="Radical SAM core" evidence="10">
    <location>
        <begin position="15"/>
        <end position="282"/>
    </location>
</feature>
<keyword evidence="8" id="KW-0411">Iron-sulfur</keyword>
<dbReference type="PANTHER" id="PTHR30352">
    <property type="entry name" value="PYRUVATE FORMATE-LYASE-ACTIVATING ENZYME"/>
    <property type="match status" value="1"/>
</dbReference>
<evidence type="ECO:0000259" key="10">
    <source>
        <dbReference type="PROSITE" id="PS51918"/>
    </source>
</evidence>